<comment type="caution">
    <text evidence="5">The sequence shown here is derived from an EMBL/GenBank/DDBJ whole genome shotgun (WGS) entry which is preliminary data.</text>
</comment>
<organism evidence="5">
    <name type="scientific">Pseudomonas peradeniyensis</name>
    <dbReference type="NCBI Taxonomy" id="2745488"/>
    <lineage>
        <taxon>Bacteria</taxon>
        <taxon>Pseudomonadati</taxon>
        <taxon>Pseudomonadota</taxon>
        <taxon>Gammaproteobacteria</taxon>
        <taxon>Pseudomonadales</taxon>
        <taxon>Pseudomonadaceae</taxon>
        <taxon>Pseudomonas</taxon>
    </lineage>
</organism>
<name>A0A923K1P9_9PSED</name>
<dbReference type="EMBL" id="JABWRJ010000016">
    <property type="protein sequence ID" value="MBC3446781.1"/>
    <property type="molecule type" value="Genomic_DNA"/>
</dbReference>
<evidence type="ECO:0000313" key="5">
    <source>
        <dbReference type="EMBL" id="MBC3446781.1"/>
    </source>
</evidence>
<proteinExistence type="predicted"/>
<dbReference type="Pfam" id="PF00589">
    <property type="entry name" value="Phage_integrase"/>
    <property type="match status" value="1"/>
</dbReference>
<gene>
    <name evidence="5" type="ORF">HU751_13430</name>
</gene>
<dbReference type="InterPro" id="IPR011010">
    <property type="entry name" value="DNA_brk_join_enz"/>
</dbReference>
<dbReference type="Gene3D" id="1.10.150.130">
    <property type="match status" value="1"/>
</dbReference>
<evidence type="ECO:0000256" key="3">
    <source>
        <dbReference type="SAM" id="MobiDB-lite"/>
    </source>
</evidence>
<accession>A0A923K1P9</accession>
<feature type="domain" description="Tyr recombinase" evidence="4">
    <location>
        <begin position="191"/>
        <end position="347"/>
    </location>
</feature>
<dbReference type="GO" id="GO:0006310">
    <property type="term" value="P:DNA recombination"/>
    <property type="evidence" value="ECO:0007669"/>
    <property type="project" value="UniProtKB-KW"/>
</dbReference>
<dbReference type="GO" id="GO:0003677">
    <property type="term" value="F:DNA binding"/>
    <property type="evidence" value="ECO:0007669"/>
    <property type="project" value="UniProtKB-KW"/>
</dbReference>
<keyword evidence="1" id="KW-0238">DNA-binding</keyword>
<protein>
    <submittedName>
        <fullName evidence="5">Integrase</fullName>
    </submittedName>
</protein>
<reference evidence="5" key="2">
    <citation type="submission" date="2020-07" db="EMBL/GenBank/DDBJ databases">
        <authorList>
            <person name="Lood C."/>
            <person name="Girard L."/>
        </authorList>
    </citation>
    <scope>NUCLEOTIDE SEQUENCE</scope>
    <source>
        <strain evidence="5">BW13M1</strain>
    </source>
</reference>
<reference evidence="5" key="1">
    <citation type="journal article" date="2020" name="Microorganisms">
        <title>Reliable Identification of Environmental Pseudomonas Isolates Using the rpoD Gene.</title>
        <authorList>
            <consortium name="The Broad Institute Genome Sequencing Platform"/>
            <person name="Girard L."/>
            <person name="Lood C."/>
            <person name="Rokni-Zadeh H."/>
            <person name="van Noort V."/>
            <person name="Lavigne R."/>
            <person name="De Mot R."/>
        </authorList>
    </citation>
    <scope>NUCLEOTIDE SEQUENCE</scope>
    <source>
        <strain evidence="5">BW13M1</strain>
    </source>
</reference>
<evidence type="ECO:0000256" key="1">
    <source>
        <dbReference type="ARBA" id="ARBA00023125"/>
    </source>
</evidence>
<sequence>MRQKKAGNRDLPPRMIRRSRKRKNGKVWVGYYYNGRDEEGNRKEIPLGSDLDVAKVEWAKLDSKAVPKVTRLMSHLFDRYERDVIPTKKPRTQKDNLAELRQLRKAFSDAPIEAITPHTLAQYRDRRTGKVRANREIALLSHIFNMAREWGVTSQVNPAAGVRKNKEKPRDFYAGPAIWDAVYAVAVPELKDAMNLAYLTGQRPADVLASRASDVVDGYLQIDQGKTAKKLRIRLATDGEQSQLSLLLERLLLQRRERGVRGPYLINTEDGRNVTKSMLRLRWDDARKAAAERAIEEMDPALAEMIKGFQFRDIRPKAASEIEDLAHASRLLGHTDKRITEVVYRRVGEVVKPTR</sequence>
<dbReference type="RefSeq" id="WP_186733557.1">
    <property type="nucleotide sequence ID" value="NZ_JABWRJ020000004.1"/>
</dbReference>
<dbReference type="InterPro" id="IPR010998">
    <property type="entry name" value="Integrase_recombinase_N"/>
</dbReference>
<evidence type="ECO:0000256" key="2">
    <source>
        <dbReference type="ARBA" id="ARBA00023172"/>
    </source>
</evidence>
<dbReference type="GO" id="GO:0015074">
    <property type="term" value="P:DNA integration"/>
    <property type="evidence" value="ECO:0007669"/>
    <property type="project" value="InterPro"/>
</dbReference>
<feature type="region of interest" description="Disordered" evidence="3">
    <location>
        <begin position="1"/>
        <end position="22"/>
    </location>
</feature>
<dbReference type="InterPro" id="IPR002104">
    <property type="entry name" value="Integrase_catalytic"/>
</dbReference>
<keyword evidence="2" id="KW-0233">DNA recombination</keyword>
<dbReference type="Gene3D" id="1.10.443.10">
    <property type="entry name" value="Intergrase catalytic core"/>
    <property type="match status" value="1"/>
</dbReference>
<evidence type="ECO:0000259" key="4">
    <source>
        <dbReference type="Pfam" id="PF00589"/>
    </source>
</evidence>
<dbReference type="SUPFAM" id="SSF56349">
    <property type="entry name" value="DNA breaking-rejoining enzymes"/>
    <property type="match status" value="1"/>
</dbReference>
<dbReference type="AlphaFoldDB" id="A0A923K1P9"/>
<dbReference type="InterPro" id="IPR013762">
    <property type="entry name" value="Integrase-like_cat_sf"/>
</dbReference>